<dbReference type="PANTHER" id="PTHR30273:SF2">
    <property type="entry name" value="PROTEIN FECR"/>
    <property type="match status" value="1"/>
</dbReference>
<feature type="domain" description="Protein FecR C-terminal" evidence="3">
    <location>
        <begin position="328"/>
        <end position="392"/>
    </location>
</feature>
<dbReference type="GO" id="GO:0016989">
    <property type="term" value="F:sigma factor antagonist activity"/>
    <property type="evidence" value="ECO:0007669"/>
    <property type="project" value="TreeGrafter"/>
</dbReference>
<protein>
    <submittedName>
        <fullName evidence="4">DUF4974 domain-containing protein</fullName>
    </submittedName>
</protein>
<dbReference type="FunFam" id="2.60.120.1440:FF:000001">
    <property type="entry name" value="Putative anti-sigma factor"/>
    <property type="match status" value="1"/>
</dbReference>
<reference evidence="4 5" key="1">
    <citation type="submission" date="2019-04" db="EMBL/GenBank/DDBJ databases">
        <title>Pedobacter sp. RP-3-15 sp. nov., isolated from Arctic soil.</title>
        <authorList>
            <person name="Dahal R.H."/>
            <person name="Kim D.-U."/>
        </authorList>
    </citation>
    <scope>NUCLEOTIDE SEQUENCE [LARGE SCALE GENOMIC DNA]</scope>
    <source>
        <strain evidence="4 5">RP-3-15</strain>
    </source>
</reference>
<evidence type="ECO:0000259" key="3">
    <source>
        <dbReference type="Pfam" id="PF16344"/>
    </source>
</evidence>
<dbReference type="AlphaFoldDB" id="A0A4V5NYT2"/>
<gene>
    <name evidence="4" type="ORF">FA047_18430</name>
</gene>
<dbReference type="RefSeq" id="WP_136837566.1">
    <property type="nucleotide sequence ID" value="NZ_SWBQ01000006.1"/>
</dbReference>
<dbReference type="PANTHER" id="PTHR30273">
    <property type="entry name" value="PERIPLASMIC SIGNAL SENSOR AND SIGMA FACTOR ACTIVATOR FECR-RELATED"/>
    <property type="match status" value="1"/>
</dbReference>
<keyword evidence="1" id="KW-0812">Transmembrane</keyword>
<comment type="caution">
    <text evidence="4">The sequence shown here is derived from an EMBL/GenBank/DDBJ whole genome shotgun (WGS) entry which is preliminary data.</text>
</comment>
<evidence type="ECO:0000256" key="1">
    <source>
        <dbReference type="SAM" id="Phobius"/>
    </source>
</evidence>
<dbReference type="EMBL" id="SWBQ01000006">
    <property type="protein sequence ID" value="TKC03928.1"/>
    <property type="molecule type" value="Genomic_DNA"/>
</dbReference>
<dbReference type="Proteomes" id="UP000307244">
    <property type="component" value="Unassembled WGS sequence"/>
</dbReference>
<accession>A0A4V5NYT2</accession>
<feature type="transmembrane region" description="Helical" evidence="1">
    <location>
        <begin position="86"/>
        <end position="107"/>
    </location>
</feature>
<evidence type="ECO:0000259" key="2">
    <source>
        <dbReference type="Pfam" id="PF04773"/>
    </source>
</evidence>
<sequence>MKQSTQLFNRYLNNECTPEEVSALIAHFGGQQDNEELKLLILEELKGGVPENFEQRPEVIAVFNQTDAYLKNQLFTEKRSSVLPLFVKYAAAACLAGMVFFSVYFYIQYNKPKNIVNQLSSVNDAQPGTNKAVLTLADGTSVALGGANDHTVLNDAGIKIKRTKDGTLVYEAGAVANDGETKYNQLTTPKGAQYEIILPDGTRAWLNASSSLRYPLAFNGEERRIQLRGEGYFEVEKVVRNGNHIPFFVETPTQIVQVLGTEFNISAYEDDELVRTTLISGKVNVQERSGKSNKVLSPGEQSILSRNNNLQVVKTNAENARAWKNGNFVYEDMYLKDILKQLSRWYDVDVDYTQVPQTRYNMMISRKETLQSVLNMLRKTGNIKFQLVNNVIKTSS</sequence>
<keyword evidence="5" id="KW-1185">Reference proteome</keyword>
<evidence type="ECO:0000313" key="4">
    <source>
        <dbReference type="EMBL" id="TKC03928.1"/>
    </source>
</evidence>
<dbReference type="InterPro" id="IPR006860">
    <property type="entry name" value="FecR"/>
</dbReference>
<name>A0A4V5NYT2_9SPHI</name>
<feature type="domain" description="FecR protein" evidence="2">
    <location>
        <begin position="185"/>
        <end position="283"/>
    </location>
</feature>
<dbReference type="Pfam" id="PF16344">
    <property type="entry name" value="FecR_C"/>
    <property type="match status" value="1"/>
</dbReference>
<evidence type="ECO:0000313" key="5">
    <source>
        <dbReference type="Proteomes" id="UP000307244"/>
    </source>
</evidence>
<organism evidence="4 5">
    <name type="scientific">Pedobacter frigoris</name>
    <dbReference type="NCBI Taxonomy" id="2571272"/>
    <lineage>
        <taxon>Bacteria</taxon>
        <taxon>Pseudomonadati</taxon>
        <taxon>Bacteroidota</taxon>
        <taxon>Sphingobacteriia</taxon>
        <taxon>Sphingobacteriales</taxon>
        <taxon>Sphingobacteriaceae</taxon>
        <taxon>Pedobacter</taxon>
    </lineage>
</organism>
<proteinExistence type="predicted"/>
<keyword evidence="1" id="KW-1133">Transmembrane helix</keyword>
<dbReference type="InterPro" id="IPR012373">
    <property type="entry name" value="Ferrdict_sens_TM"/>
</dbReference>
<dbReference type="OrthoDB" id="1099963at2"/>
<dbReference type="InterPro" id="IPR032508">
    <property type="entry name" value="FecR_C"/>
</dbReference>
<dbReference type="Pfam" id="PF04773">
    <property type="entry name" value="FecR"/>
    <property type="match status" value="1"/>
</dbReference>
<keyword evidence="1" id="KW-0472">Membrane</keyword>
<dbReference type="Gene3D" id="3.55.50.30">
    <property type="match status" value="1"/>
</dbReference>
<dbReference type="Gene3D" id="2.60.120.1440">
    <property type="match status" value="1"/>
</dbReference>